<dbReference type="InterPro" id="IPR036638">
    <property type="entry name" value="HLH_DNA-bd_sf"/>
</dbReference>
<organism evidence="9 10">
    <name type="scientific">Ditylenchus destructor</name>
    <dbReference type="NCBI Taxonomy" id="166010"/>
    <lineage>
        <taxon>Eukaryota</taxon>
        <taxon>Metazoa</taxon>
        <taxon>Ecdysozoa</taxon>
        <taxon>Nematoda</taxon>
        <taxon>Chromadorea</taxon>
        <taxon>Rhabditida</taxon>
        <taxon>Tylenchina</taxon>
        <taxon>Tylenchomorpha</taxon>
        <taxon>Sphaerularioidea</taxon>
        <taxon>Anguinidae</taxon>
        <taxon>Anguininae</taxon>
        <taxon>Ditylenchus</taxon>
    </lineage>
</organism>
<evidence type="ECO:0000256" key="5">
    <source>
        <dbReference type="ARBA" id="ARBA00023242"/>
    </source>
</evidence>
<dbReference type="Pfam" id="PF00010">
    <property type="entry name" value="HLH"/>
    <property type="match status" value="1"/>
</dbReference>
<gene>
    <name evidence="9" type="ORF">DdX_19942</name>
</gene>
<evidence type="ECO:0000256" key="6">
    <source>
        <dbReference type="SAM" id="Coils"/>
    </source>
</evidence>
<dbReference type="SMART" id="SM00353">
    <property type="entry name" value="HLH"/>
    <property type="match status" value="1"/>
</dbReference>
<comment type="caution">
    <text evidence="9">The sequence shown here is derived from an EMBL/GenBank/DDBJ whole genome shotgun (WGS) entry which is preliminary data.</text>
</comment>
<dbReference type="Proteomes" id="UP001201812">
    <property type="component" value="Unassembled WGS sequence"/>
</dbReference>
<dbReference type="Gene3D" id="4.10.280.10">
    <property type="entry name" value="Helix-loop-helix DNA-binding domain"/>
    <property type="match status" value="1"/>
</dbReference>
<evidence type="ECO:0000256" key="1">
    <source>
        <dbReference type="ARBA" id="ARBA00004123"/>
    </source>
</evidence>
<dbReference type="SUPFAM" id="SSF47459">
    <property type="entry name" value="HLH, helix-loop-helix DNA-binding domain"/>
    <property type="match status" value="1"/>
</dbReference>
<feature type="coiled-coil region" evidence="6">
    <location>
        <begin position="353"/>
        <end position="380"/>
    </location>
</feature>
<reference evidence="9" key="1">
    <citation type="submission" date="2022-01" db="EMBL/GenBank/DDBJ databases">
        <title>Genome Sequence Resource for Two Populations of Ditylenchus destructor, the Migratory Endoparasitic Phytonematode.</title>
        <authorList>
            <person name="Zhang H."/>
            <person name="Lin R."/>
            <person name="Xie B."/>
        </authorList>
    </citation>
    <scope>NUCLEOTIDE SEQUENCE</scope>
    <source>
        <strain evidence="9">BazhouSP</strain>
    </source>
</reference>
<dbReference type="GO" id="GO:0000978">
    <property type="term" value="F:RNA polymerase II cis-regulatory region sequence-specific DNA binding"/>
    <property type="evidence" value="ECO:0007669"/>
    <property type="project" value="TreeGrafter"/>
</dbReference>
<evidence type="ECO:0000256" key="2">
    <source>
        <dbReference type="ARBA" id="ARBA00023015"/>
    </source>
</evidence>
<keyword evidence="4" id="KW-0804">Transcription</keyword>
<feature type="domain" description="BHLH" evidence="8">
    <location>
        <begin position="296"/>
        <end position="349"/>
    </location>
</feature>
<evidence type="ECO:0000256" key="4">
    <source>
        <dbReference type="ARBA" id="ARBA00023163"/>
    </source>
</evidence>
<keyword evidence="3 9" id="KW-0238">DNA-binding</keyword>
<name>A0AAD4MIV8_9BILA</name>
<dbReference type="EMBL" id="JAKKPZ010000473">
    <property type="protein sequence ID" value="KAI1694774.1"/>
    <property type="molecule type" value="Genomic_DNA"/>
</dbReference>
<dbReference type="InterPro" id="IPR052207">
    <property type="entry name" value="Max-like/E-box_TFs"/>
</dbReference>
<dbReference type="AlphaFoldDB" id="A0AAD4MIV8"/>
<keyword evidence="10" id="KW-1185">Reference proteome</keyword>
<protein>
    <submittedName>
        <fullName evidence="9">Helix-loop-helix DNA-binding domain-containing protein</fullName>
    </submittedName>
</protein>
<keyword evidence="6" id="KW-0175">Coiled coil</keyword>
<proteinExistence type="predicted"/>
<evidence type="ECO:0000259" key="8">
    <source>
        <dbReference type="PROSITE" id="PS50888"/>
    </source>
</evidence>
<evidence type="ECO:0000313" key="10">
    <source>
        <dbReference type="Proteomes" id="UP001201812"/>
    </source>
</evidence>
<evidence type="ECO:0000313" key="9">
    <source>
        <dbReference type="EMBL" id="KAI1694774.1"/>
    </source>
</evidence>
<dbReference type="GO" id="GO:0000981">
    <property type="term" value="F:DNA-binding transcription factor activity, RNA polymerase II-specific"/>
    <property type="evidence" value="ECO:0007669"/>
    <property type="project" value="TreeGrafter"/>
</dbReference>
<evidence type="ECO:0000256" key="7">
    <source>
        <dbReference type="SAM" id="MobiDB-lite"/>
    </source>
</evidence>
<sequence length="501" mass="56693">MSIAPSLRRTIPQLQSIFTKFHLFFHDSFMPTSALLVLGYSYMHPSSTLFTPATMDSILEQNSSLFMANQYDTANTLLDCYPTQDLVNQTEIVQLAQKYLSTSSPSSNASSSSSPPNSFLNTTNLFNQNLPSSPITGMNAMNYMQQIFGAASEASNTLSNQLLNFDSSRSLIESVQNRSHLFAQETWLSQYNHAKQEQQSNQYHLENKRRRLEIWSDRQCQLSTNYIVNGIDETLGADRINIPAITEEHESNIRGSILKSLIPCGSKRRKTSIESCSSSSPRSDFVLDNPMHREERKRIVHILAEKNRRNALKEGFEKLVDAIPAVNEGGVRTTSAVVMNRAVKHICHLKAQFEGTEKQISDMKEKIRQLKDEISVVQSNLSSSRHCDNSAKSSDQQMRSQLLTFFERYHRQKSKQDSRFLLISDILQHLVQSYAGDIHSDPSDHEKVLVSAQNWINKSWNPAALRPLASETLLRIATQSGAFTESTSLSEYRSERMNIPL</sequence>
<dbReference type="PANTHER" id="PTHR15741">
    <property type="entry name" value="BASIC HELIX-LOOP-HELIX ZIP TRANSCRIPTION FACTOR"/>
    <property type="match status" value="1"/>
</dbReference>
<keyword evidence="2" id="KW-0805">Transcription regulation</keyword>
<dbReference type="PANTHER" id="PTHR15741:SF37">
    <property type="entry name" value="LD38259P"/>
    <property type="match status" value="1"/>
</dbReference>
<dbReference type="GO" id="GO:0046983">
    <property type="term" value="F:protein dimerization activity"/>
    <property type="evidence" value="ECO:0007669"/>
    <property type="project" value="InterPro"/>
</dbReference>
<keyword evidence="5" id="KW-0539">Nucleus</keyword>
<comment type="subcellular location">
    <subcellularLocation>
        <location evidence="1">Nucleus</location>
    </subcellularLocation>
</comment>
<accession>A0AAD4MIV8</accession>
<evidence type="ECO:0000256" key="3">
    <source>
        <dbReference type="ARBA" id="ARBA00023125"/>
    </source>
</evidence>
<dbReference type="PROSITE" id="PS50888">
    <property type="entry name" value="BHLH"/>
    <property type="match status" value="1"/>
</dbReference>
<feature type="region of interest" description="Disordered" evidence="7">
    <location>
        <begin position="104"/>
        <end position="123"/>
    </location>
</feature>
<dbReference type="InterPro" id="IPR011598">
    <property type="entry name" value="bHLH_dom"/>
</dbReference>
<dbReference type="GO" id="GO:0005634">
    <property type="term" value="C:nucleus"/>
    <property type="evidence" value="ECO:0007669"/>
    <property type="project" value="UniProtKB-SubCell"/>
</dbReference>